<dbReference type="HOGENOM" id="CLU_1928933_0_0_1"/>
<protein>
    <submittedName>
        <fullName evidence="1">Uncharacterized protein</fullName>
    </submittedName>
</protein>
<gene>
    <name evidence="1" type="ORF">M422DRAFT_266612</name>
</gene>
<evidence type="ECO:0000313" key="1">
    <source>
        <dbReference type="EMBL" id="KIJ31714.1"/>
    </source>
</evidence>
<dbReference type="AlphaFoldDB" id="A0A0C9UAY9"/>
<dbReference type="OrthoDB" id="2152029at2759"/>
<name>A0A0C9UAY9_SPHS4</name>
<keyword evidence="2" id="KW-1185">Reference proteome</keyword>
<sequence>MHSTTVPPVSEKTLTALQKADTLLKVIITLVTGLWAALTYPLTPSSVKQSFAKEINRRVTKKLSSICDILQLQYILPSGTKAYHDWMATEAAKRGIPKEPVTEFLEDGGKLHWIGRTDAKKLILHFHCKLN</sequence>
<proteinExistence type="predicted"/>
<accession>A0A0C9UAY9</accession>
<organism evidence="1 2">
    <name type="scientific">Sphaerobolus stellatus (strain SS14)</name>
    <dbReference type="NCBI Taxonomy" id="990650"/>
    <lineage>
        <taxon>Eukaryota</taxon>
        <taxon>Fungi</taxon>
        <taxon>Dikarya</taxon>
        <taxon>Basidiomycota</taxon>
        <taxon>Agaricomycotina</taxon>
        <taxon>Agaricomycetes</taxon>
        <taxon>Phallomycetidae</taxon>
        <taxon>Geastrales</taxon>
        <taxon>Sphaerobolaceae</taxon>
        <taxon>Sphaerobolus</taxon>
    </lineage>
</organism>
<reference evidence="1 2" key="1">
    <citation type="submission" date="2014-06" db="EMBL/GenBank/DDBJ databases">
        <title>Evolutionary Origins and Diversification of the Mycorrhizal Mutualists.</title>
        <authorList>
            <consortium name="DOE Joint Genome Institute"/>
            <consortium name="Mycorrhizal Genomics Consortium"/>
            <person name="Kohler A."/>
            <person name="Kuo A."/>
            <person name="Nagy L.G."/>
            <person name="Floudas D."/>
            <person name="Copeland A."/>
            <person name="Barry K.W."/>
            <person name="Cichocki N."/>
            <person name="Veneault-Fourrey C."/>
            <person name="LaButti K."/>
            <person name="Lindquist E.A."/>
            <person name="Lipzen A."/>
            <person name="Lundell T."/>
            <person name="Morin E."/>
            <person name="Murat C."/>
            <person name="Riley R."/>
            <person name="Ohm R."/>
            <person name="Sun H."/>
            <person name="Tunlid A."/>
            <person name="Henrissat B."/>
            <person name="Grigoriev I.V."/>
            <person name="Hibbett D.S."/>
            <person name="Martin F."/>
        </authorList>
    </citation>
    <scope>NUCLEOTIDE SEQUENCE [LARGE SCALE GENOMIC DNA]</scope>
    <source>
        <strain evidence="1 2">SS14</strain>
    </source>
</reference>
<dbReference type="EMBL" id="KN837238">
    <property type="protein sequence ID" value="KIJ31714.1"/>
    <property type="molecule type" value="Genomic_DNA"/>
</dbReference>
<evidence type="ECO:0000313" key="2">
    <source>
        <dbReference type="Proteomes" id="UP000054279"/>
    </source>
</evidence>
<dbReference type="Proteomes" id="UP000054279">
    <property type="component" value="Unassembled WGS sequence"/>
</dbReference>